<evidence type="ECO:0000313" key="3">
    <source>
        <dbReference type="EMBL" id="CEM21106.1"/>
    </source>
</evidence>
<accession>A0A0G4FZN8</accession>
<dbReference type="Gene3D" id="2.130.10.30">
    <property type="entry name" value="Regulator of chromosome condensation 1/beta-lactamase-inhibitor protein II"/>
    <property type="match status" value="1"/>
</dbReference>
<keyword evidence="2" id="KW-0732">Signal</keyword>
<sequence>MQFASSIGSSLLSLAMVIWLSSVASGVTPRNLFTTQWSTFVVDSEGLLYACGRNHQGQLGVGDQTERTSPTRVGVGGVVTVSNVTGVCGSVAEDAGWTLIAADGRVFFSGKSSLSPPSPSFSTSPVLVLGLDDAKGVACPSSTSTEMFAWNSSGHLFSWGSGLLGRGSASESAALPVELQIPSAFESGGVLEEVTGCLGPLYGMNTRA</sequence>
<feature type="chain" id="PRO_5005190001" evidence="2">
    <location>
        <begin position="27"/>
        <end position="208"/>
    </location>
</feature>
<dbReference type="VEuPathDB" id="CryptoDB:Cvel_19575"/>
<dbReference type="Pfam" id="PF00415">
    <property type="entry name" value="RCC1"/>
    <property type="match status" value="1"/>
</dbReference>
<dbReference type="InterPro" id="IPR009091">
    <property type="entry name" value="RCC1/BLIP-II"/>
</dbReference>
<dbReference type="SUPFAM" id="SSF50985">
    <property type="entry name" value="RCC1/BLIP-II"/>
    <property type="match status" value="1"/>
</dbReference>
<proteinExistence type="predicted"/>
<evidence type="ECO:0000256" key="1">
    <source>
        <dbReference type="PROSITE-ProRule" id="PRU00235"/>
    </source>
</evidence>
<reference evidence="3" key="1">
    <citation type="submission" date="2014-11" db="EMBL/GenBank/DDBJ databases">
        <authorList>
            <person name="Otto D Thomas"/>
            <person name="Naeem Raeece"/>
        </authorList>
    </citation>
    <scope>NUCLEOTIDE SEQUENCE</scope>
</reference>
<name>A0A0G4FZN8_9ALVE</name>
<feature type="signal peptide" evidence="2">
    <location>
        <begin position="1"/>
        <end position="26"/>
    </location>
</feature>
<dbReference type="AlphaFoldDB" id="A0A0G4FZN8"/>
<feature type="repeat" description="RCC1" evidence="1">
    <location>
        <begin position="46"/>
        <end position="94"/>
    </location>
</feature>
<dbReference type="EMBL" id="CDMZ01000770">
    <property type="protein sequence ID" value="CEM21106.1"/>
    <property type="molecule type" value="Genomic_DNA"/>
</dbReference>
<evidence type="ECO:0000256" key="2">
    <source>
        <dbReference type="SAM" id="SignalP"/>
    </source>
</evidence>
<gene>
    <name evidence="3" type="ORF">Cvel_19575</name>
</gene>
<protein>
    <submittedName>
        <fullName evidence="3">Uncharacterized protein</fullName>
    </submittedName>
</protein>
<dbReference type="PROSITE" id="PS50012">
    <property type="entry name" value="RCC1_3"/>
    <property type="match status" value="1"/>
</dbReference>
<dbReference type="InterPro" id="IPR000408">
    <property type="entry name" value="Reg_chr_condens"/>
</dbReference>
<organism evidence="3">
    <name type="scientific">Chromera velia CCMP2878</name>
    <dbReference type="NCBI Taxonomy" id="1169474"/>
    <lineage>
        <taxon>Eukaryota</taxon>
        <taxon>Sar</taxon>
        <taxon>Alveolata</taxon>
        <taxon>Colpodellida</taxon>
        <taxon>Chromeraceae</taxon>
        <taxon>Chromera</taxon>
    </lineage>
</organism>